<dbReference type="Proteomes" id="UP000542125">
    <property type="component" value="Unassembled WGS sequence"/>
</dbReference>
<comment type="caution">
    <text evidence="11">The sequence shown here is derived from an EMBL/GenBank/DDBJ whole genome shotgun (WGS) entry which is preliminary data.</text>
</comment>
<evidence type="ECO:0000256" key="5">
    <source>
        <dbReference type="ARBA" id="ARBA00022692"/>
    </source>
</evidence>
<protein>
    <recommendedName>
        <fullName evidence="9">TRAP transporter small permease protein</fullName>
    </recommendedName>
</protein>
<keyword evidence="5 9" id="KW-0812">Transmembrane</keyword>
<evidence type="ECO:0000256" key="7">
    <source>
        <dbReference type="ARBA" id="ARBA00023136"/>
    </source>
</evidence>
<feature type="transmembrane region" description="Helical" evidence="9">
    <location>
        <begin position="138"/>
        <end position="156"/>
    </location>
</feature>
<dbReference type="Pfam" id="PF04290">
    <property type="entry name" value="DctQ"/>
    <property type="match status" value="1"/>
</dbReference>
<dbReference type="EMBL" id="JACBYR010000001">
    <property type="protein sequence ID" value="NYE83112.1"/>
    <property type="molecule type" value="Genomic_DNA"/>
</dbReference>
<name>A0A7Y9IU29_9BURK</name>
<dbReference type="PANTHER" id="PTHR35011:SF2">
    <property type="entry name" value="2,3-DIKETO-L-GULONATE TRAP TRANSPORTER SMALL PERMEASE PROTEIN YIAM"/>
    <property type="match status" value="1"/>
</dbReference>
<keyword evidence="4 9" id="KW-0997">Cell inner membrane</keyword>
<evidence type="ECO:0000256" key="4">
    <source>
        <dbReference type="ARBA" id="ARBA00022519"/>
    </source>
</evidence>
<comment type="similarity">
    <text evidence="8 9">Belongs to the TRAP transporter small permease family.</text>
</comment>
<accession>A0A7Y9IU29</accession>
<dbReference type="GO" id="GO:0015740">
    <property type="term" value="P:C4-dicarboxylate transport"/>
    <property type="evidence" value="ECO:0007669"/>
    <property type="project" value="TreeGrafter"/>
</dbReference>
<evidence type="ECO:0000256" key="3">
    <source>
        <dbReference type="ARBA" id="ARBA00022475"/>
    </source>
</evidence>
<sequence>MEDVERTPPGAIERAGLGVRRVFEVLGVALLALVQLTFMYGVISRYVFHRPVEWADEIVIVTYLWSMFLAAAFTVTLKENVAFDMIYTALPAKGQRVMLLAGSALVALLLAWATPAVYAYVAFLTRERTPVLEWPLNVVYSCVVVFFVVTVVRELWRCAVLMTPKWREHL</sequence>
<evidence type="ECO:0000256" key="9">
    <source>
        <dbReference type="RuleBase" id="RU369079"/>
    </source>
</evidence>
<evidence type="ECO:0000256" key="1">
    <source>
        <dbReference type="ARBA" id="ARBA00004429"/>
    </source>
</evidence>
<feature type="transmembrane region" description="Helical" evidence="9">
    <location>
        <begin position="22"/>
        <end position="43"/>
    </location>
</feature>
<comment type="subcellular location">
    <subcellularLocation>
        <location evidence="1 9">Cell inner membrane</location>
        <topology evidence="1 9">Multi-pass membrane protein</topology>
    </subcellularLocation>
</comment>
<organism evidence="11 12">
    <name type="scientific">Pigmentiphaga litoralis</name>
    <dbReference type="NCBI Taxonomy" id="516702"/>
    <lineage>
        <taxon>Bacteria</taxon>
        <taxon>Pseudomonadati</taxon>
        <taxon>Pseudomonadota</taxon>
        <taxon>Betaproteobacteria</taxon>
        <taxon>Burkholderiales</taxon>
        <taxon>Alcaligenaceae</taxon>
        <taxon>Pigmentiphaga</taxon>
    </lineage>
</organism>
<evidence type="ECO:0000259" key="10">
    <source>
        <dbReference type="Pfam" id="PF04290"/>
    </source>
</evidence>
<keyword evidence="3" id="KW-1003">Cell membrane</keyword>
<dbReference type="RefSeq" id="WP_179586513.1">
    <property type="nucleotide sequence ID" value="NZ_JACBYR010000001.1"/>
</dbReference>
<dbReference type="InterPro" id="IPR055348">
    <property type="entry name" value="DctQ"/>
</dbReference>
<keyword evidence="12" id="KW-1185">Reference proteome</keyword>
<dbReference type="AlphaFoldDB" id="A0A7Y9IU29"/>
<dbReference type="GO" id="GO:0022857">
    <property type="term" value="F:transmembrane transporter activity"/>
    <property type="evidence" value="ECO:0007669"/>
    <property type="project" value="UniProtKB-UniRule"/>
</dbReference>
<feature type="transmembrane region" description="Helical" evidence="9">
    <location>
        <begin position="97"/>
        <end position="118"/>
    </location>
</feature>
<dbReference type="PANTHER" id="PTHR35011">
    <property type="entry name" value="2,3-DIKETO-L-GULONATE TRAP TRANSPORTER SMALL PERMEASE PROTEIN YIAM"/>
    <property type="match status" value="1"/>
</dbReference>
<feature type="domain" description="Tripartite ATP-independent periplasmic transporters DctQ component" evidence="10">
    <location>
        <begin position="37"/>
        <end position="155"/>
    </location>
</feature>
<dbReference type="GO" id="GO:0005886">
    <property type="term" value="C:plasma membrane"/>
    <property type="evidence" value="ECO:0007669"/>
    <property type="project" value="UniProtKB-SubCell"/>
</dbReference>
<evidence type="ECO:0000256" key="6">
    <source>
        <dbReference type="ARBA" id="ARBA00022989"/>
    </source>
</evidence>
<proteinExistence type="inferred from homology"/>
<evidence type="ECO:0000256" key="8">
    <source>
        <dbReference type="ARBA" id="ARBA00038436"/>
    </source>
</evidence>
<comment type="subunit">
    <text evidence="9">The complex comprises the extracytoplasmic solute receptor protein and the two transmembrane proteins.</text>
</comment>
<evidence type="ECO:0000256" key="2">
    <source>
        <dbReference type="ARBA" id="ARBA00022448"/>
    </source>
</evidence>
<gene>
    <name evidence="11" type="ORF">FHW18_002383</name>
</gene>
<feature type="transmembrane region" description="Helical" evidence="9">
    <location>
        <begin position="58"/>
        <end position="77"/>
    </location>
</feature>
<keyword evidence="7 9" id="KW-0472">Membrane</keyword>
<reference evidence="11 12" key="1">
    <citation type="submission" date="2020-07" db="EMBL/GenBank/DDBJ databases">
        <title>Genomic Encyclopedia of Type Strains, Phase IV (KMG-V): Genome sequencing to study the core and pangenomes of soil and plant-associated prokaryotes.</title>
        <authorList>
            <person name="Whitman W."/>
        </authorList>
    </citation>
    <scope>NUCLEOTIDE SEQUENCE [LARGE SCALE GENOMIC DNA]</scope>
    <source>
        <strain evidence="11 12">SAS40</strain>
    </source>
</reference>
<comment type="function">
    <text evidence="9">Part of the tripartite ATP-independent periplasmic (TRAP) transport system.</text>
</comment>
<evidence type="ECO:0000313" key="11">
    <source>
        <dbReference type="EMBL" id="NYE83112.1"/>
    </source>
</evidence>
<dbReference type="InterPro" id="IPR007387">
    <property type="entry name" value="TRAP_DctQ"/>
</dbReference>
<evidence type="ECO:0000313" key="12">
    <source>
        <dbReference type="Proteomes" id="UP000542125"/>
    </source>
</evidence>
<keyword evidence="6 9" id="KW-1133">Transmembrane helix</keyword>
<keyword evidence="2 9" id="KW-0813">Transport</keyword>